<evidence type="ECO:0000259" key="1">
    <source>
        <dbReference type="Pfam" id="PF12146"/>
    </source>
</evidence>
<dbReference type="InterPro" id="IPR051044">
    <property type="entry name" value="MAG_DAG_Lipase"/>
</dbReference>
<sequence>MRKFLLPSRDSPLDARMKEWLRHFDTYDHRPAEPTIGTVVVLPGYRETMWDLASLLKRFEKAKFNIFVANLPNHGTSAVSKRMRGVITNFDECVAETRLLLDMIFRSESRGNKPVIFFGHSAGGIACIRLLQKKPFFRTRISGFIGLSVPFVVDHGIRSFLKPFVKYFLWLAVKLPRLPIDFLLFTKQRRGIHPEDMKDPLYYSGSLPIGFAAEVYKESISAREEIAKLNVPCLFVHGDKDITADFSGAVEAFSLIPHKDKTFIPLLGVGHERHEVFDESGIVERRILRWALRRIKKKQKEPRP</sequence>
<reference evidence="2 3" key="1">
    <citation type="journal article" date="2016" name="Nat. Commun.">
        <title>Thousands of microbial genomes shed light on interconnected biogeochemical processes in an aquifer system.</title>
        <authorList>
            <person name="Anantharaman K."/>
            <person name="Brown C.T."/>
            <person name="Hug L.A."/>
            <person name="Sharon I."/>
            <person name="Castelle C.J."/>
            <person name="Probst A.J."/>
            <person name="Thomas B.C."/>
            <person name="Singh A."/>
            <person name="Wilkins M.J."/>
            <person name="Karaoz U."/>
            <person name="Brodie E.L."/>
            <person name="Williams K.H."/>
            <person name="Hubbard S.S."/>
            <person name="Banfield J.F."/>
        </authorList>
    </citation>
    <scope>NUCLEOTIDE SEQUENCE [LARGE SCALE GENOMIC DNA]</scope>
</reference>
<evidence type="ECO:0000313" key="3">
    <source>
        <dbReference type="Proteomes" id="UP000178946"/>
    </source>
</evidence>
<dbReference type="Proteomes" id="UP000178946">
    <property type="component" value="Unassembled WGS sequence"/>
</dbReference>
<accession>A0A1F8DR29</accession>
<feature type="domain" description="Serine aminopeptidase S33" evidence="1">
    <location>
        <begin position="36"/>
        <end position="273"/>
    </location>
</feature>
<comment type="caution">
    <text evidence="2">The sequence shown here is derived from an EMBL/GenBank/DDBJ whole genome shotgun (WGS) entry which is preliminary data.</text>
</comment>
<name>A0A1F8DR29_9BACT</name>
<dbReference type="Gene3D" id="3.40.50.1820">
    <property type="entry name" value="alpha/beta hydrolase"/>
    <property type="match status" value="1"/>
</dbReference>
<evidence type="ECO:0000313" key="2">
    <source>
        <dbReference type="EMBL" id="OGM91071.1"/>
    </source>
</evidence>
<organism evidence="2 3">
    <name type="scientific">Candidatus Wolfebacteria bacterium RIFCSPLOWO2_01_FULL_45_19</name>
    <dbReference type="NCBI Taxonomy" id="1802557"/>
    <lineage>
        <taxon>Bacteria</taxon>
        <taxon>Candidatus Wolfeibacteriota</taxon>
    </lineage>
</organism>
<dbReference type="STRING" id="1802557.A3A20_00555"/>
<protein>
    <recommendedName>
        <fullName evidence="1">Serine aminopeptidase S33 domain-containing protein</fullName>
    </recommendedName>
</protein>
<proteinExistence type="predicted"/>
<dbReference type="InterPro" id="IPR029058">
    <property type="entry name" value="AB_hydrolase_fold"/>
</dbReference>
<dbReference type="Pfam" id="PF12146">
    <property type="entry name" value="Hydrolase_4"/>
    <property type="match status" value="1"/>
</dbReference>
<dbReference type="InterPro" id="IPR022742">
    <property type="entry name" value="Hydrolase_4"/>
</dbReference>
<dbReference type="SUPFAM" id="SSF53474">
    <property type="entry name" value="alpha/beta-Hydrolases"/>
    <property type="match status" value="1"/>
</dbReference>
<dbReference type="PANTHER" id="PTHR11614">
    <property type="entry name" value="PHOSPHOLIPASE-RELATED"/>
    <property type="match status" value="1"/>
</dbReference>
<dbReference type="AlphaFoldDB" id="A0A1F8DR29"/>
<dbReference type="EMBL" id="MGIR01000004">
    <property type="protein sequence ID" value="OGM91071.1"/>
    <property type="molecule type" value="Genomic_DNA"/>
</dbReference>
<gene>
    <name evidence="2" type="ORF">A3A20_00555</name>
</gene>